<evidence type="ECO:0000313" key="2">
    <source>
        <dbReference type="Proteomes" id="UP000060699"/>
    </source>
</evidence>
<dbReference type="OrthoDB" id="1238772at2"/>
<proteinExistence type="predicted"/>
<dbReference type="AlphaFoldDB" id="A0A0U3D2A2"/>
<protein>
    <submittedName>
        <fullName evidence="1">Peptidase</fullName>
    </submittedName>
</protein>
<dbReference type="InterPro" id="IPR024787">
    <property type="entry name" value="EcsC"/>
</dbReference>
<accession>A0A0U3D2A2</accession>
<dbReference type="PANTHER" id="PTHR41260">
    <property type="entry name" value="PROTEIN ECSC"/>
    <property type="match status" value="1"/>
</dbReference>
<sequence>MTLSPQHLQELQQAHALLENPGFMARTSHLLGRPIEYALAGLPKSAKAIVATATEKALKVTLAGALGTMDKTPALDSPRLHKMLATVSGAAGGFFGLAALPVELPVSTGVIFRSIADIARANGEDIHSAEVKLECLKVFGMGGPTDKDDAGESGYLALRSSMAKLLSEAADYLVANAVAGEGAPVLVRVIAAIAARFQVQVTEKLAAQAVPVIGAVAGGTINFLFVSHFQDMSRGHFTVRRLERIYGSEVVLQAYERLGAASPHAAAA</sequence>
<reference evidence="1 2" key="1">
    <citation type="submission" date="2015-12" db="EMBL/GenBank/DDBJ databases">
        <title>Complete genome of Roseateles depolymerans KCTC 42856.</title>
        <authorList>
            <person name="Kim K.M."/>
        </authorList>
    </citation>
    <scope>NUCLEOTIDE SEQUENCE [LARGE SCALE GENOMIC DNA]</scope>
    <source>
        <strain evidence="1 2">KCTC 42856</strain>
    </source>
</reference>
<dbReference type="Proteomes" id="UP000060699">
    <property type="component" value="Chromosome"/>
</dbReference>
<dbReference type="Pfam" id="PF12787">
    <property type="entry name" value="EcsC"/>
    <property type="match status" value="1"/>
</dbReference>
<dbReference type="EMBL" id="CP013729">
    <property type="protein sequence ID" value="ALV07734.1"/>
    <property type="molecule type" value="Genomic_DNA"/>
</dbReference>
<dbReference type="KEGG" id="rdp:RD2015_3276"/>
<dbReference type="PANTHER" id="PTHR41260:SF1">
    <property type="entry name" value="PROTEIN ECSC"/>
    <property type="match status" value="1"/>
</dbReference>
<organism evidence="1 2">
    <name type="scientific">Roseateles depolymerans</name>
    <dbReference type="NCBI Taxonomy" id="76731"/>
    <lineage>
        <taxon>Bacteria</taxon>
        <taxon>Pseudomonadati</taxon>
        <taxon>Pseudomonadota</taxon>
        <taxon>Betaproteobacteria</taxon>
        <taxon>Burkholderiales</taxon>
        <taxon>Sphaerotilaceae</taxon>
        <taxon>Roseateles</taxon>
    </lineage>
</organism>
<gene>
    <name evidence="1" type="ORF">RD2015_3276</name>
</gene>
<name>A0A0U3D2A2_9BURK</name>
<dbReference type="RefSeq" id="WP_058935798.1">
    <property type="nucleotide sequence ID" value="NZ_CP013729.1"/>
</dbReference>
<evidence type="ECO:0000313" key="1">
    <source>
        <dbReference type="EMBL" id="ALV07734.1"/>
    </source>
</evidence>
<keyword evidence="2" id="KW-1185">Reference proteome</keyword>
<dbReference type="PATRIC" id="fig|76731.3.peg.3356"/>